<evidence type="ECO:0000313" key="1">
    <source>
        <dbReference type="EMBL" id="NPT30828.1"/>
    </source>
</evidence>
<accession>A0ABX2BCX9</accession>
<comment type="caution">
    <text evidence="1">The sequence shown here is derived from an EMBL/GenBank/DDBJ whole genome shotgun (WGS) entry which is preliminary data.</text>
</comment>
<keyword evidence="2" id="KW-1185">Reference proteome</keyword>
<organism evidence="1 2">
    <name type="scientific">Vreelandella venusta</name>
    <dbReference type="NCBI Taxonomy" id="44935"/>
    <lineage>
        <taxon>Bacteria</taxon>
        <taxon>Pseudomonadati</taxon>
        <taxon>Pseudomonadota</taxon>
        <taxon>Gammaproteobacteria</taxon>
        <taxon>Oceanospirillales</taxon>
        <taxon>Halomonadaceae</taxon>
        <taxon>Vreelandella</taxon>
    </lineage>
</organism>
<reference evidence="1 2" key="1">
    <citation type="submission" date="2018-04" db="EMBL/GenBank/DDBJ databases">
        <authorList>
            <person name="Li G."/>
            <person name="Du W."/>
            <person name="Bai Y."/>
        </authorList>
    </citation>
    <scope>NUCLEOTIDE SEQUENCE [LARGE SCALE GENOMIC DNA]</scope>
    <source>
        <strain evidence="1 2">YYYZ-3</strain>
    </source>
</reference>
<name>A0ABX2BCX9_9GAMM</name>
<protein>
    <recommendedName>
        <fullName evidence="3">PEGA domain-containing protein</fullName>
    </recommendedName>
</protein>
<evidence type="ECO:0000313" key="2">
    <source>
        <dbReference type="Proteomes" id="UP001318401"/>
    </source>
</evidence>
<evidence type="ECO:0008006" key="3">
    <source>
        <dbReference type="Google" id="ProtNLM"/>
    </source>
</evidence>
<dbReference type="RefSeq" id="WP_125747798.1">
    <property type="nucleotide sequence ID" value="NZ_CP034367.1"/>
</dbReference>
<proteinExistence type="predicted"/>
<sequence>MPTYVVSKFNGEISQVITGGARYIEVPEGSDISDDTHYVDVATTPNEIREREEIPYDLKVEGLVVTLTGLPTGLTVSTNKLSTITDNEPLLIEYDVPGTYLITLSGRVNYLDHETEVTVGDA</sequence>
<gene>
    <name evidence="1" type="ORF">DDR56_09670</name>
</gene>
<dbReference type="Proteomes" id="UP001318401">
    <property type="component" value="Unassembled WGS sequence"/>
</dbReference>
<dbReference type="EMBL" id="QDKN01000003">
    <property type="protein sequence ID" value="NPT30828.1"/>
    <property type="molecule type" value="Genomic_DNA"/>
</dbReference>